<evidence type="ECO:0000256" key="4">
    <source>
        <dbReference type="ARBA" id="ARBA00023125"/>
    </source>
</evidence>
<proteinExistence type="predicted"/>
<dbReference type="PANTHER" id="PTHR48112:SF20">
    <property type="entry name" value="HIGH MOBILITY GROUP PROTEIN D-RELATED"/>
    <property type="match status" value="1"/>
</dbReference>
<dbReference type="GO" id="GO:0003677">
    <property type="term" value="F:DNA binding"/>
    <property type="evidence" value="ECO:0007669"/>
    <property type="project" value="UniProtKB-UniRule"/>
</dbReference>
<evidence type="ECO:0000256" key="6">
    <source>
        <dbReference type="PROSITE-ProRule" id="PRU00267"/>
    </source>
</evidence>
<dbReference type="Proteomes" id="UP000504634">
    <property type="component" value="Unplaced"/>
</dbReference>
<keyword evidence="5 6" id="KW-0539">Nucleus</keyword>
<name>A0A6J2TWQ9_DROLE</name>
<dbReference type="GO" id="GO:0006357">
    <property type="term" value="P:regulation of transcription by RNA polymerase II"/>
    <property type="evidence" value="ECO:0007669"/>
    <property type="project" value="TreeGrafter"/>
</dbReference>
<keyword evidence="9" id="KW-1185">Reference proteome</keyword>
<protein>
    <submittedName>
        <fullName evidence="10">High mobility group protein D-like</fullName>
    </submittedName>
</protein>
<keyword evidence="4 6" id="KW-0238">DNA-binding</keyword>
<evidence type="ECO:0000256" key="2">
    <source>
        <dbReference type="ARBA" id="ARBA00004286"/>
    </source>
</evidence>
<feature type="compositionally biased region" description="Basic residues" evidence="7">
    <location>
        <begin position="83"/>
        <end position="102"/>
    </location>
</feature>
<sequence length="116" mass="13159">MADKPKRPLSAYMIWLSSVRESIKRENPGIKVTEVAKRGGELWRGLRDKSEWEAKAAKAKEDYNRAMQEFKANGGDNAGYRGGARKRVKPAKKPSKKSSKRSKKDESDDDEEDESE</sequence>
<evidence type="ECO:0000256" key="3">
    <source>
        <dbReference type="ARBA" id="ARBA00022454"/>
    </source>
</evidence>
<dbReference type="GO" id="GO:0005634">
    <property type="term" value="C:nucleus"/>
    <property type="evidence" value="ECO:0007669"/>
    <property type="project" value="UniProtKB-SubCell"/>
</dbReference>
<dbReference type="PROSITE" id="PS50118">
    <property type="entry name" value="HMG_BOX_2"/>
    <property type="match status" value="1"/>
</dbReference>
<dbReference type="CDD" id="cd21994">
    <property type="entry name" value="HMG-box_SSRP1-like"/>
    <property type="match status" value="1"/>
</dbReference>
<dbReference type="FunFam" id="1.10.30.10:FF:000036">
    <property type="entry name" value="high mobility group protein D"/>
    <property type="match status" value="1"/>
</dbReference>
<dbReference type="InterPro" id="IPR009071">
    <property type="entry name" value="HMG_box_dom"/>
</dbReference>
<evidence type="ECO:0000256" key="5">
    <source>
        <dbReference type="ARBA" id="ARBA00023242"/>
    </source>
</evidence>
<dbReference type="OrthoDB" id="498543at2759"/>
<feature type="compositionally biased region" description="Acidic residues" evidence="7">
    <location>
        <begin position="107"/>
        <end position="116"/>
    </location>
</feature>
<keyword evidence="3" id="KW-0158">Chromosome</keyword>
<dbReference type="SMART" id="SM00398">
    <property type="entry name" value="HMG"/>
    <property type="match status" value="1"/>
</dbReference>
<dbReference type="RefSeq" id="XP_030380966.1">
    <property type="nucleotide sequence ID" value="XM_030525106.1"/>
</dbReference>
<dbReference type="GeneID" id="115628856"/>
<evidence type="ECO:0000259" key="8">
    <source>
        <dbReference type="PROSITE" id="PS50118"/>
    </source>
</evidence>
<feature type="region of interest" description="Disordered" evidence="7">
    <location>
        <begin position="68"/>
        <end position="116"/>
    </location>
</feature>
<gene>
    <name evidence="10" type="primary">LOC115628856</name>
</gene>
<evidence type="ECO:0000313" key="10">
    <source>
        <dbReference type="RefSeq" id="XP_030380966.1"/>
    </source>
</evidence>
<dbReference type="Gene3D" id="1.10.30.10">
    <property type="entry name" value="High mobility group box domain"/>
    <property type="match status" value="1"/>
</dbReference>
<feature type="domain" description="HMG box" evidence="8">
    <location>
        <begin position="5"/>
        <end position="71"/>
    </location>
</feature>
<feature type="DNA-binding region" description="HMG box" evidence="6">
    <location>
        <begin position="5"/>
        <end position="71"/>
    </location>
</feature>
<dbReference type="InterPro" id="IPR050342">
    <property type="entry name" value="HMGB"/>
</dbReference>
<dbReference type="InterPro" id="IPR036910">
    <property type="entry name" value="HMG_box_dom_sf"/>
</dbReference>
<evidence type="ECO:0000256" key="7">
    <source>
        <dbReference type="SAM" id="MobiDB-lite"/>
    </source>
</evidence>
<dbReference type="AlphaFoldDB" id="A0A6J2TWQ9"/>
<reference evidence="10" key="1">
    <citation type="submission" date="2025-08" db="UniProtKB">
        <authorList>
            <consortium name="RefSeq"/>
        </authorList>
    </citation>
    <scope>IDENTIFICATION</scope>
    <source>
        <strain evidence="10">11010-0011.00</strain>
        <tissue evidence="10">Whole body</tissue>
    </source>
</reference>
<evidence type="ECO:0000256" key="1">
    <source>
        <dbReference type="ARBA" id="ARBA00004123"/>
    </source>
</evidence>
<dbReference type="SUPFAM" id="SSF47095">
    <property type="entry name" value="HMG-box"/>
    <property type="match status" value="1"/>
</dbReference>
<dbReference type="GO" id="GO:0000785">
    <property type="term" value="C:chromatin"/>
    <property type="evidence" value="ECO:0007669"/>
    <property type="project" value="UniProtKB-ARBA"/>
</dbReference>
<comment type="subcellular location">
    <subcellularLocation>
        <location evidence="2">Chromosome</location>
    </subcellularLocation>
    <subcellularLocation>
        <location evidence="1">Nucleus</location>
    </subcellularLocation>
</comment>
<evidence type="ECO:0000313" key="9">
    <source>
        <dbReference type="Proteomes" id="UP000504634"/>
    </source>
</evidence>
<organism evidence="9 10">
    <name type="scientific">Drosophila lebanonensis</name>
    <name type="common">Fruit fly</name>
    <name type="synonym">Scaptodrosophila lebanonensis</name>
    <dbReference type="NCBI Taxonomy" id="7225"/>
    <lineage>
        <taxon>Eukaryota</taxon>
        <taxon>Metazoa</taxon>
        <taxon>Ecdysozoa</taxon>
        <taxon>Arthropoda</taxon>
        <taxon>Hexapoda</taxon>
        <taxon>Insecta</taxon>
        <taxon>Pterygota</taxon>
        <taxon>Neoptera</taxon>
        <taxon>Endopterygota</taxon>
        <taxon>Diptera</taxon>
        <taxon>Brachycera</taxon>
        <taxon>Muscomorpha</taxon>
        <taxon>Ephydroidea</taxon>
        <taxon>Drosophilidae</taxon>
        <taxon>Scaptodrosophila</taxon>
    </lineage>
</organism>
<accession>A0A6J2TWQ9</accession>
<dbReference type="Pfam" id="PF00505">
    <property type="entry name" value="HMG_box"/>
    <property type="match status" value="1"/>
</dbReference>
<dbReference type="PANTHER" id="PTHR48112">
    <property type="entry name" value="HIGH MOBILITY GROUP PROTEIN DSP1"/>
    <property type="match status" value="1"/>
</dbReference>